<reference evidence="2 3" key="1">
    <citation type="submission" date="2020-03" db="EMBL/GenBank/DDBJ databases">
        <title>Two novel Motilibacter sp.</title>
        <authorList>
            <person name="Liu S."/>
        </authorList>
    </citation>
    <scope>NUCLEOTIDE SEQUENCE [LARGE SCALE GENOMIC DNA]</scope>
    <source>
        <strain evidence="2 3">E257</strain>
    </source>
</reference>
<sequence>MSALTVERVLAWKPETLSTAASSLDPVAQTLDAAERTVSTAGDALATRWTGTTASAAQQRITSDTRDARELAAAV</sequence>
<feature type="compositionally biased region" description="Basic and acidic residues" evidence="1">
    <location>
        <begin position="63"/>
        <end position="75"/>
    </location>
</feature>
<proteinExistence type="predicted"/>
<dbReference type="Proteomes" id="UP000800981">
    <property type="component" value="Unassembled WGS sequence"/>
</dbReference>
<dbReference type="InterPro" id="IPR036689">
    <property type="entry name" value="ESAT-6-like_sf"/>
</dbReference>
<name>A0ABX0H0P9_9ACTN</name>
<protein>
    <recommendedName>
        <fullName evidence="4">Type VII secretion system (Wss) protein ESAT-6</fullName>
    </recommendedName>
</protein>
<keyword evidence="3" id="KW-1185">Reference proteome</keyword>
<dbReference type="Gene3D" id="1.10.287.1060">
    <property type="entry name" value="ESAT-6-like"/>
    <property type="match status" value="1"/>
</dbReference>
<evidence type="ECO:0008006" key="4">
    <source>
        <dbReference type="Google" id="ProtNLM"/>
    </source>
</evidence>
<evidence type="ECO:0000313" key="2">
    <source>
        <dbReference type="EMBL" id="NHC15921.1"/>
    </source>
</evidence>
<organism evidence="2 3">
    <name type="scientific">Motilibacter deserti</name>
    <dbReference type="NCBI Taxonomy" id="2714956"/>
    <lineage>
        <taxon>Bacteria</taxon>
        <taxon>Bacillati</taxon>
        <taxon>Actinomycetota</taxon>
        <taxon>Actinomycetes</taxon>
        <taxon>Motilibacterales</taxon>
        <taxon>Motilibacteraceae</taxon>
        <taxon>Motilibacter</taxon>
    </lineage>
</organism>
<accession>A0ABX0H0P9</accession>
<comment type="caution">
    <text evidence="2">The sequence shown here is derived from an EMBL/GenBank/DDBJ whole genome shotgun (WGS) entry which is preliminary data.</text>
</comment>
<evidence type="ECO:0000313" key="3">
    <source>
        <dbReference type="Proteomes" id="UP000800981"/>
    </source>
</evidence>
<evidence type="ECO:0000256" key="1">
    <source>
        <dbReference type="SAM" id="MobiDB-lite"/>
    </source>
</evidence>
<feature type="region of interest" description="Disordered" evidence="1">
    <location>
        <begin position="54"/>
        <end position="75"/>
    </location>
</feature>
<feature type="non-terminal residue" evidence="2">
    <location>
        <position position="75"/>
    </location>
</feature>
<gene>
    <name evidence="2" type="ORF">G9H71_19235</name>
</gene>
<dbReference type="SUPFAM" id="SSF140453">
    <property type="entry name" value="EsxAB dimer-like"/>
    <property type="match status" value="1"/>
</dbReference>
<dbReference type="EMBL" id="JAANNP010000070">
    <property type="protein sequence ID" value="NHC15921.1"/>
    <property type="molecule type" value="Genomic_DNA"/>
</dbReference>